<sequence length="88" mass="10215">MVKEKNEEEDETTRKIRAPRLPSYGYLRREISYGPNRKESTQIIEITLIKLLGDLISIEKSLKVDFFNFDGKMAKPSVIDHQFIGNTL</sequence>
<keyword evidence="2" id="KW-1185">Reference proteome</keyword>
<evidence type="ECO:0000313" key="1">
    <source>
        <dbReference type="EMBL" id="GFT13328.1"/>
    </source>
</evidence>
<name>A0A8X6TIH9_NEPPI</name>
<accession>A0A8X6TIH9</accession>
<dbReference type="AlphaFoldDB" id="A0A8X6TIH9"/>
<proteinExistence type="predicted"/>
<protein>
    <submittedName>
        <fullName evidence="1">Uncharacterized protein</fullName>
    </submittedName>
</protein>
<comment type="caution">
    <text evidence="1">The sequence shown here is derived from an EMBL/GenBank/DDBJ whole genome shotgun (WGS) entry which is preliminary data.</text>
</comment>
<dbReference type="EMBL" id="BMAW01104236">
    <property type="protein sequence ID" value="GFT13328.1"/>
    <property type="molecule type" value="Genomic_DNA"/>
</dbReference>
<organism evidence="1 2">
    <name type="scientific">Nephila pilipes</name>
    <name type="common">Giant wood spider</name>
    <name type="synonym">Nephila maculata</name>
    <dbReference type="NCBI Taxonomy" id="299642"/>
    <lineage>
        <taxon>Eukaryota</taxon>
        <taxon>Metazoa</taxon>
        <taxon>Ecdysozoa</taxon>
        <taxon>Arthropoda</taxon>
        <taxon>Chelicerata</taxon>
        <taxon>Arachnida</taxon>
        <taxon>Araneae</taxon>
        <taxon>Araneomorphae</taxon>
        <taxon>Entelegynae</taxon>
        <taxon>Araneoidea</taxon>
        <taxon>Nephilidae</taxon>
        <taxon>Nephila</taxon>
    </lineage>
</organism>
<reference evidence="1" key="1">
    <citation type="submission" date="2020-08" db="EMBL/GenBank/DDBJ databases">
        <title>Multicomponent nature underlies the extraordinary mechanical properties of spider dragline silk.</title>
        <authorList>
            <person name="Kono N."/>
            <person name="Nakamura H."/>
            <person name="Mori M."/>
            <person name="Yoshida Y."/>
            <person name="Ohtoshi R."/>
            <person name="Malay A.D."/>
            <person name="Moran D.A.P."/>
            <person name="Tomita M."/>
            <person name="Numata K."/>
            <person name="Arakawa K."/>
        </authorList>
    </citation>
    <scope>NUCLEOTIDE SEQUENCE</scope>
</reference>
<gene>
    <name evidence="1" type="ORF">NPIL_521231</name>
</gene>
<dbReference type="Proteomes" id="UP000887013">
    <property type="component" value="Unassembled WGS sequence"/>
</dbReference>
<evidence type="ECO:0000313" key="2">
    <source>
        <dbReference type="Proteomes" id="UP000887013"/>
    </source>
</evidence>